<dbReference type="GO" id="GO:0008270">
    <property type="term" value="F:zinc ion binding"/>
    <property type="evidence" value="ECO:0007669"/>
    <property type="project" value="UniProtKB-UniRule"/>
</dbReference>
<dbReference type="PANTHER" id="PTHR34535">
    <property type="entry name" value="HYDROGENASE MATURATION FACTOR HYPA"/>
    <property type="match status" value="1"/>
</dbReference>
<dbReference type="GO" id="GO:0051604">
    <property type="term" value="P:protein maturation"/>
    <property type="evidence" value="ECO:0007669"/>
    <property type="project" value="InterPro"/>
</dbReference>
<evidence type="ECO:0000256" key="4">
    <source>
        <dbReference type="ARBA" id="ARBA00022833"/>
    </source>
</evidence>
<feature type="binding site" evidence="5">
    <location>
        <position position="88"/>
    </location>
    <ligand>
        <name>Zn(2+)</name>
        <dbReference type="ChEBI" id="CHEBI:29105"/>
    </ligand>
</feature>
<evidence type="ECO:0000256" key="2">
    <source>
        <dbReference type="ARBA" id="ARBA00022596"/>
    </source>
</evidence>
<name>A0A3G8M5G2_9HYPH</name>
<dbReference type="RefSeq" id="WP_124738821.1">
    <property type="nucleotide sequence ID" value="NZ_CP034086.1"/>
</dbReference>
<dbReference type="PANTHER" id="PTHR34535:SF3">
    <property type="entry name" value="HYDROGENASE MATURATION FACTOR HYPA"/>
    <property type="match status" value="1"/>
</dbReference>
<dbReference type="Pfam" id="PF01155">
    <property type="entry name" value="HypA"/>
    <property type="match status" value="1"/>
</dbReference>
<dbReference type="HAMAP" id="MF_00213">
    <property type="entry name" value="HypA_HybF"/>
    <property type="match status" value="1"/>
</dbReference>
<comment type="function">
    <text evidence="5">Involved in the maturation of [NiFe] hydrogenases. Required for nickel insertion into the metal center of the hydrogenase.</text>
</comment>
<dbReference type="Proteomes" id="UP000273982">
    <property type="component" value="Chromosome"/>
</dbReference>
<dbReference type="EMBL" id="CP034086">
    <property type="protein sequence ID" value="AZG77096.1"/>
    <property type="molecule type" value="Genomic_DNA"/>
</dbReference>
<reference evidence="6 7" key="1">
    <citation type="submission" date="2018-11" db="EMBL/GenBank/DDBJ databases">
        <title>Genome squencing of methanotrophic bacteria isolated from alkaline groundwater in Korea.</title>
        <authorList>
            <person name="Nguyen L.N."/>
        </authorList>
    </citation>
    <scope>NUCLEOTIDE SEQUENCE [LARGE SCALE GENOMIC DNA]</scope>
    <source>
        <strain evidence="6 7">GW6</strain>
    </source>
</reference>
<organism evidence="6 7">
    <name type="scientific">Methylocystis rosea</name>
    <dbReference type="NCBI Taxonomy" id="173366"/>
    <lineage>
        <taxon>Bacteria</taxon>
        <taxon>Pseudomonadati</taxon>
        <taxon>Pseudomonadota</taxon>
        <taxon>Alphaproteobacteria</taxon>
        <taxon>Hyphomicrobiales</taxon>
        <taxon>Methylocystaceae</taxon>
        <taxon>Methylocystis</taxon>
    </lineage>
</organism>
<evidence type="ECO:0000256" key="5">
    <source>
        <dbReference type="HAMAP-Rule" id="MF_00213"/>
    </source>
</evidence>
<evidence type="ECO:0000313" key="6">
    <source>
        <dbReference type="EMBL" id="AZG77096.1"/>
    </source>
</evidence>
<keyword evidence="4 5" id="KW-0862">Zinc</keyword>
<dbReference type="Gene3D" id="3.30.2320.80">
    <property type="match status" value="1"/>
</dbReference>
<dbReference type="AlphaFoldDB" id="A0A3G8M5G2"/>
<feature type="binding site" evidence="5">
    <location>
        <position position="70"/>
    </location>
    <ligand>
        <name>Zn(2+)</name>
        <dbReference type="ChEBI" id="CHEBI:29105"/>
    </ligand>
</feature>
<dbReference type="InterPro" id="IPR020538">
    <property type="entry name" value="Hydgase_Ni_incorp_HypA/HybF_CS"/>
</dbReference>
<accession>A0A3G8M5G2</accession>
<sequence length="112" mass="12121">MHELSIVCSIIELASQAAQGRSVRRVTLEIGKLSGVEPQAVAFCFPEVARGTPVEDATLDIREVDAEARCDVCGAEFPTPDMLSACPCGSRQFQRLRGEELNIKSIEVEEAA</sequence>
<evidence type="ECO:0000313" key="7">
    <source>
        <dbReference type="Proteomes" id="UP000273982"/>
    </source>
</evidence>
<dbReference type="KEGG" id="mros:EHO51_10310"/>
<evidence type="ECO:0000256" key="3">
    <source>
        <dbReference type="ARBA" id="ARBA00022723"/>
    </source>
</evidence>
<protein>
    <recommendedName>
        <fullName evidence="5">Hydrogenase maturation factor HypA</fullName>
    </recommendedName>
</protein>
<dbReference type="GO" id="GO:0016151">
    <property type="term" value="F:nickel cation binding"/>
    <property type="evidence" value="ECO:0007669"/>
    <property type="project" value="UniProtKB-UniRule"/>
</dbReference>
<feature type="binding site" evidence="5">
    <location>
        <position position="73"/>
    </location>
    <ligand>
        <name>Zn(2+)</name>
        <dbReference type="ChEBI" id="CHEBI:29105"/>
    </ligand>
</feature>
<evidence type="ECO:0000256" key="1">
    <source>
        <dbReference type="ARBA" id="ARBA00010748"/>
    </source>
</evidence>
<gene>
    <name evidence="5" type="primary">hypA</name>
    <name evidence="6" type="ORF">EHO51_10310</name>
</gene>
<feature type="binding site" evidence="5">
    <location>
        <position position="86"/>
    </location>
    <ligand>
        <name>Zn(2+)</name>
        <dbReference type="ChEBI" id="CHEBI:29105"/>
    </ligand>
</feature>
<dbReference type="InterPro" id="IPR000688">
    <property type="entry name" value="HypA/HybF"/>
</dbReference>
<comment type="similarity">
    <text evidence="1 5">Belongs to the HypA/HybF family.</text>
</comment>
<keyword evidence="2 5" id="KW-0533">Nickel</keyword>
<dbReference type="PROSITE" id="PS01249">
    <property type="entry name" value="HYPA"/>
    <property type="match status" value="1"/>
</dbReference>
<proteinExistence type="inferred from homology"/>
<feature type="binding site" evidence="5">
    <location>
        <position position="2"/>
    </location>
    <ligand>
        <name>Ni(2+)</name>
        <dbReference type="ChEBI" id="CHEBI:49786"/>
    </ligand>
</feature>
<keyword evidence="3 5" id="KW-0479">Metal-binding</keyword>
<dbReference type="PIRSF" id="PIRSF004761">
    <property type="entry name" value="Hydrgn_mat_HypA"/>
    <property type="match status" value="1"/>
</dbReference>